<keyword evidence="7 11" id="KW-0808">Transferase</keyword>
<name>A0ABU1D4Y9_9BURK</name>
<feature type="transmembrane region" description="Helical" evidence="12">
    <location>
        <begin position="365"/>
        <end position="384"/>
    </location>
</feature>
<dbReference type="InterPro" id="IPR048254">
    <property type="entry name" value="CDP_ALCOHOL_P_TRANSF_CS"/>
</dbReference>
<evidence type="ECO:0000256" key="6">
    <source>
        <dbReference type="ARBA" id="ARBA00018322"/>
    </source>
</evidence>
<dbReference type="EMBL" id="JAUZQE010000009">
    <property type="protein sequence ID" value="MDR4125436.1"/>
    <property type="molecule type" value="Genomic_DNA"/>
</dbReference>
<keyword evidence="12" id="KW-1133">Transmembrane helix</keyword>
<keyword evidence="9" id="KW-0460">Magnesium</keyword>
<dbReference type="PANTHER" id="PTHR43584:SF8">
    <property type="entry name" value="N-ACETYLMURAMATE ALPHA-1-PHOSPHATE URIDYLYLTRANSFERASE"/>
    <property type="match status" value="1"/>
</dbReference>
<evidence type="ECO:0000256" key="8">
    <source>
        <dbReference type="ARBA" id="ARBA00022695"/>
    </source>
</evidence>
<protein>
    <recommendedName>
        <fullName evidence="6">Bifunctional IPC transferase and DIPP synthase</fullName>
        <ecNumber evidence="4">2.7.7.74</ecNumber>
        <ecNumber evidence="5">2.7.8.34</ecNumber>
    </recommendedName>
</protein>
<evidence type="ECO:0000256" key="11">
    <source>
        <dbReference type="RuleBase" id="RU003750"/>
    </source>
</evidence>
<evidence type="ECO:0000256" key="10">
    <source>
        <dbReference type="ARBA" id="ARBA00049235"/>
    </source>
</evidence>
<evidence type="ECO:0000256" key="5">
    <source>
        <dbReference type="ARBA" id="ARBA00013268"/>
    </source>
</evidence>
<comment type="caution">
    <text evidence="14">The sequence shown here is derived from an EMBL/GenBank/DDBJ whole genome shotgun (WGS) entry which is preliminary data.</text>
</comment>
<comment type="catalytic activity">
    <reaction evidence="1">
        <text>1D-myo-inositol 3-phosphate + CTP + H(+) = CDP-1L-myo-inositol + diphosphate</text>
        <dbReference type="Rhea" id="RHEA:30647"/>
        <dbReference type="ChEBI" id="CHEBI:15378"/>
        <dbReference type="ChEBI" id="CHEBI:33019"/>
        <dbReference type="ChEBI" id="CHEBI:37563"/>
        <dbReference type="ChEBI" id="CHEBI:58401"/>
        <dbReference type="ChEBI" id="CHEBI:62573"/>
        <dbReference type="EC" id="2.7.7.74"/>
    </reaction>
</comment>
<proteinExistence type="inferred from homology"/>
<keyword evidence="12" id="KW-0812">Transmembrane</keyword>
<dbReference type="PROSITE" id="PS00379">
    <property type="entry name" value="CDP_ALCOHOL_P_TRANSF"/>
    <property type="match status" value="1"/>
</dbReference>
<evidence type="ECO:0000256" key="7">
    <source>
        <dbReference type="ARBA" id="ARBA00022679"/>
    </source>
</evidence>
<dbReference type="InterPro" id="IPR025877">
    <property type="entry name" value="MobA-like_NTP_Trfase"/>
</dbReference>
<dbReference type="Gene3D" id="1.20.120.1760">
    <property type="match status" value="1"/>
</dbReference>
<dbReference type="InterPro" id="IPR029044">
    <property type="entry name" value="Nucleotide-diphossugar_trans"/>
</dbReference>
<evidence type="ECO:0000256" key="12">
    <source>
        <dbReference type="SAM" id="Phobius"/>
    </source>
</evidence>
<evidence type="ECO:0000256" key="3">
    <source>
        <dbReference type="ARBA" id="ARBA00007897"/>
    </source>
</evidence>
<dbReference type="EC" id="2.7.8.34" evidence="5"/>
<dbReference type="InterPro" id="IPR043130">
    <property type="entry name" value="CDP-OH_PTrfase_TM_dom"/>
</dbReference>
<keyword evidence="15" id="KW-1185">Reference proteome</keyword>
<keyword evidence="8" id="KW-0548">Nucleotidyltransferase</keyword>
<dbReference type="RefSeq" id="WP_347286653.1">
    <property type="nucleotide sequence ID" value="NZ_JAUZQE010000009.1"/>
</dbReference>
<reference evidence="14 15" key="1">
    <citation type="submission" date="2023-08" db="EMBL/GenBank/DDBJ databases">
        <title>Alcaligenaceae gen. nov., a novel taxon isolated from the sludge of Yixing Pesticide Factory.</title>
        <authorList>
            <person name="Ruan L."/>
        </authorList>
    </citation>
    <scope>NUCLEOTIDE SEQUENCE [LARGE SCALE GENOMIC DNA]</scope>
    <source>
        <strain evidence="14 15">LG-2</strain>
    </source>
</reference>
<dbReference type="InterPro" id="IPR000462">
    <property type="entry name" value="CDP-OH_P_trans"/>
</dbReference>
<comment type="similarity">
    <text evidence="3">In the N-terminal section; belongs to the MobA family.</text>
</comment>
<dbReference type="EC" id="2.7.7.74" evidence="4"/>
<evidence type="ECO:0000256" key="1">
    <source>
        <dbReference type="ARBA" id="ARBA00000729"/>
    </source>
</evidence>
<dbReference type="SUPFAM" id="SSF53448">
    <property type="entry name" value="Nucleotide-diphospho-sugar transferases"/>
    <property type="match status" value="1"/>
</dbReference>
<dbReference type="Pfam" id="PF01066">
    <property type="entry name" value="CDP-OH_P_transf"/>
    <property type="match status" value="1"/>
</dbReference>
<evidence type="ECO:0000256" key="4">
    <source>
        <dbReference type="ARBA" id="ARBA00012504"/>
    </source>
</evidence>
<dbReference type="PANTHER" id="PTHR43584">
    <property type="entry name" value="NUCLEOTIDYL TRANSFERASE"/>
    <property type="match status" value="1"/>
</dbReference>
<evidence type="ECO:0000313" key="15">
    <source>
        <dbReference type="Proteomes" id="UP001232156"/>
    </source>
</evidence>
<comment type="similarity">
    <text evidence="2">In the C-terminal section; belongs to the CDP-alcohol phosphatidyltransferase class-I family.</text>
</comment>
<dbReference type="InterPro" id="IPR050065">
    <property type="entry name" value="GlmU-like"/>
</dbReference>
<feature type="domain" description="MobA-like NTP transferase" evidence="13">
    <location>
        <begin position="7"/>
        <end position="142"/>
    </location>
</feature>
<dbReference type="GO" id="GO:0016740">
    <property type="term" value="F:transferase activity"/>
    <property type="evidence" value="ECO:0007669"/>
    <property type="project" value="UniProtKB-KW"/>
</dbReference>
<feature type="transmembrane region" description="Helical" evidence="12">
    <location>
        <begin position="280"/>
        <end position="302"/>
    </location>
</feature>
<gene>
    <name evidence="14" type="ORF">Q8947_05495</name>
</gene>
<keyword evidence="12" id="KW-0472">Membrane</keyword>
<feature type="transmembrane region" description="Helical" evidence="12">
    <location>
        <begin position="405"/>
        <end position="431"/>
    </location>
</feature>
<sequence length="451" mass="49592">MGETRQAVILAAGQGARLRTLAPVKPLMPLLGMPLLERSIRTLQRCGIDEIVIVTGYSHETIGQWFDEWARRESVATKGIRLVHNQRWHDQENGASLLAAAPYINGRFLLLMADHVYVPELIDSLSRSDVPDKGVVLAVDGRIRRDDIDLEDVTRVQLEGRRIRRIGKGLEPHQAFDTGAFLCTPAVFDRMRTVIGQGKSRISDVMQALADEGLLMTHHIDGHYWQDVDTPATHAAAERGLLQWAAGKSSDGHIARRLNRPISRWFTQRFIAAGMTPNQVSLVAFGISCVAALLIALGHYWALALGGLLVQLASIVDGSDGELARVRLAPSEYGGWFDALLDRYADGFVLAALTWYAMQWHASTTYMWLGIAALCGSFVASYSAHKADRSLPPSRWRMGRDTRSLIIMVGALLNLPAVTLAVIAVIMNVAVVHRIVRMRDAARSASRGGVA</sequence>
<dbReference type="Proteomes" id="UP001232156">
    <property type="component" value="Unassembled WGS sequence"/>
</dbReference>
<evidence type="ECO:0000259" key="13">
    <source>
        <dbReference type="Pfam" id="PF12804"/>
    </source>
</evidence>
<evidence type="ECO:0000256" key="9">
    <source>
        <dbReference type="ARBA" id="ARBA00022842"/>
    </source>
</evidence>
<dbReference type="Gene3D" id="3.90.550.10">
    <property type="entry name" value="Spore Coat Polysaccharide Biosynthesis Protein SpsA, Chain A"/>
    <property type="match status" value="1"/>
</dbReference>
<comment type="catalytic activity">
    <reaction evidence="10">
        <text>CDP-1L-myo-inositol + 1D-myo-inositol 3-phosphate = bis(1L-myo-inositol) 3,1'-phosphate 1-phosphate + CMP + H(+)</text>
        <dbReference type="Rhea" id="RHEA:31327"/>
        <dbReference type="ChEBI" id="CHEBI:15378"/>
        <dbReference type="ChEBI" id="CHEBI:58401"/>
        <dbReference type="ChEBI" id="CHEBI:60377"/>
        <dbReference type="ChEBI" id="CHEBI:62573"/>
        <dbReference type="ChEBI" id="CHEBI:62576"/>
        <dbReference type="EC" id="2.7.8.34"/>
    </reaction>
</comment>
<evidence type="ECO:0000256" key="2">
    <source>
        <dbReference type="ARBA" id="ARBA00006982"/>
    </source>
</evidence>
<organism evidence="14 15">
    <name type="scientific">Yanghanlia caeni</name>
    <dbReference type="NCBI Taxonomy" id="3064283"/>
    <lineage>
        <taxon>Bacteria</taxon>
        <taxon>Pseudomonadati</taxon>
        <taxon>Pseudomonadota</taxon>
        <taxon>Betaproteobacteria</taxon>
        <taxon>Burkholderiales</taxon>
        <taxon>Alcaligenaceae</taxon>
        <taxon>Yanghanlia</taxon>
    </lineage>
</organism>
<dbReference type="Pfam" id="PF12804">
    <property type="entry name" value="NTP_transf_3"/>
    <property type="match status" value="1"/>
</dbReference>
<comment type="similarity">
    <text evidence="11">Belongs to the CDP-alcohol phosphatidyltransferase class-I family.</text>
</comment>
<evidence type="ECO:0000313" key="14">
    <source>
        <dbReference type="EMBL" id="MDR4125436.1"/>
    </source>
</evidence>
<accession>A0ABU1D4Y9</accession>